<reference evidence="3 4" key="1">
    <citation type="submission" date="2023-10" db="EMBL/GenBank/DDBJ databases">
        <title>Draft genome sequence of Xylaria bambusicola isolate GMP-LS, the root and basal stem rot pathogen of sugarcane in Indonesia.</title>
        <authorList>
            <person name="Selvaraj P."/>
            <person name="Muralishankar V."/>
            <person name="Muruganantham S."/>
            <person name="Sp S."/>
            <person name="Haryani S."/>
            <person name="Lau K.J.X."/>
            <person name="Naqvi N.I."/>
        </authorList>
    </citation>
    <scope>NUCLEOTIDE SEQUENCE [LARGE SCALE GENOMIC DNA]</scope>
    <source>
        <strain evidence="3">GMP-LS</strain>
    </source>
</reference>
<evidence type="ECO:0000313" key="3">
    <source>
        <dbReference type="EMBL" id="KAK5626727.1"/>
    </source>
</evidence>
<feature type="region of interest" description="Disordered" evidence="2">
    <location>
        <begin position="1"/>
        <end position="71"/>
    </location>
</feature>
<feature type="compositionally biased region" description="Low complexity" evidence="2">
    <location>
        <begin position="280"/>
        <end position="300"/>
    </location>
</feature>
<dbReference type="AlphaFoldDB" id="A0AAN7UFA8"/>
<name>A0AAN7UFA8_9PEZI</name>
<organism evidence="3 4">
    <name type="scientific">Xylaria bambusicola</name>
    <dbReference type="NCBI Taxonomy" id="326684"/>
    <lineage>
        <taxon>Eukaryota</taxon>
        <taxon>Fungi</taxon>
        <taxon>Dikarya</taxon>
        <taxon>Ascomycota</taxon>
        <taxon>Pezizomycotina</taxon>
        <taxon>Sordariomycetes</taxon>
        <taxon>Xylariomycetidae</taxon>
        <taxon>Xylariales</taxon>
        <taxon>Xylariaceae</taxon>
        <taxon>Xylaria</taxon>
    </lineage>
</organism>
<gene>
    <name evidence="3" type="ORF">RRF57_002442</name>
</gene>
<accession>A0AAN7UFA8</accession>
<protein>
    <submittedName>
        <fullName evidence="3">Uncharacterized protein</fullName>
    </submittedName>
</protein>
<evidence type="ECO:0000256" key="1">
    <source>
        <dbReference type="SAM" id="Coils"/>
    </source>
</evidence>
<keyword evidence="4" id="KW-1185">Reference proteome</keyword>
<feature type="compositionally biased region" description="Polar residues" evidence="2">
    <location>
        <begin position="1"/>
        <end position="14"/>
    </location>
</feature>
<proteinExistence type="predicted"/>
<keyword evidence="1" id="KW-0175">Coiled coil</keyword>
<dbReference type="EMBL" id="JAWHQM010000004">
    <property type="protein sequence ID" value="KAK5626727.1"/>
    <property type="molecule type" value="Genomic_DNA"/>
</dbReference>
<feature type="region of interest" description="Disordered" evidence="2">
    <location>
        <begin position="270"/>
        <end position="300"/>
    </location>
</feature>
<dbReference type="Proteomes" id="UP001305414">
    <property type="component" value="Unassembled WGS sequence"/>
</dbReference>
<feature type="coiled-coil region" evidence="1">
    <location>
        <begin position="214"/>
        <end position="266"/>
    </location>
</feature>
<sequence length="389" mass="43417">MAPPQLISSASETPASLPPSGNKGTAPSRRAKAPNEYSTNPNTVRARRRLSNLPPYQRAVERARQNDTKAVQVPWKRLAESPSFQAASQTDKERILEEVKKEVMDRRRGKRIDAESKIAVLNQQYGIENNISVPPAIVPTQAVGESVPRLFSLPRTLFSTDIAPSLITTSKETAAQNIAPPAPASTSASLSAHVSKTDQPTLVSLTNPLSNSHAQAISAAIDSLKEQHETEKRRHEAEKRRLRAEMQEMRGLIQNLTQRVDQLSIADRHAAPSLPPQQPQPQQTQMQQTFHIYPQQQQQQQQQADFAMPMPSNFTHNNAPEVFPAPVEQHNYHYHYPYPFHPDRNNGHDYGHQYPAIDNNANDPDNNTARNAVSFREAVFEVGAQERGV</sequence>
<evidence type="ECO:0000313" key="4">
    <source>
        <dbReference type="Proteomes" id="UP001305414"/>
    </source>
</evidence>
<evidence type="ECO:0000256" key="2">
    <source>
        <dbReference type="SAM" id="MobiDB-lite"/>
    </source>
</evidence>
<comment type="caution">
    <text evidence="3">The sequence shown here is derived from an EMBL/GenBank/DDBJ whole genome shotgun (WGS) entry which is preliminary data.</text>
</comment>